<name>A0A371FKF2_MUCPR</name>
<reference evidence="2" key="1">
    <citation type="submission" date="2018-05" db="EMBL/GenBank/DDBJ databases">
        <title>Draft genome of Mucuna pruriens seed.</title>
        <authorList>
            <person name="Nnadi N.E."/>
            <person name="Vos R."/>
            <person name="Hasami M.H."/>
            <person name="Devisetty U.K."/>
            <person name="Aguiy J.C."/>
        </authorList>
    </citation>
    <scope>NUCLEOTIDE SEQUENCE [LARGE SCALE GENOMIC DNA]</scope>
    <source>
        <strain evidence="2">JCA_2017</strain>
    </source>
</reference>
<accession>A0A371FKF2</accession>
<organism evidence="2 3">
    <name type="scientific">Mucuna pruriens</name>
    <name type="common">Velvet bean</name>
    <name type="synonym">Dolichos pruriens</name>
    <dbReference type="NCBI Taxonomy" id="157652"/>
    <lineage>
        <taxon>Eukaryota</taxon>
        <taxon>Viridiplantae</taxon>
        <taxon>Streptophyta</taxon>
        <taxon>Embryophyta</taxon>
        <taxon>Tracheophyta</taxon>
        <taxon>Spermatophyta</taxon>
        <taxon>Magnoliopsida</taxon>
        <taxon>eudicotyledons</taxon>
        <taxon>Gunneridae</taxon>
        <taxon>Pentapetalae</taxon>
        <taxon>rosids</taxon>
        <taxon>fabids</taxon>
        <taxon>Fabales</taxon>
        <taxon>Fabaceae</taxon>
        <taxon>Papilionoideae</taxon>
        <taxon>50 kb inversion clade</taxon>
        <taxon>NPAAA clade</taxon>
        <taxon>indigoferoid/millettioid clade</taxon>
        <taxon>Phaseoleae</taxon>
        <taxon>Mucuna</taxon>
    </lineage>
</organism>
<feature type="domain" description="TRF2/HOY1 PH-like" evidence="1">
    <location>
        <begin position="35"/>
        <end position="142"/>
    </location>
</feature>
<comment type="caution">
    <text evidence="2">The sequence shown here is derived from an EMBL/GenBank/DDBJ whole genome shotgun (WGS) entry which is preliminary data.</text>
</comment>
<protein>
    <recommendedName>
        <fullName evidence="1">TRF2/HOY1 PH-like domain-containing protein</fullName>
    </recommendedName>
</protein>
<dbReference type="STRING" id="157652.A0A371FKF2"/>
<dbReference type="OrthoDB" id="1689622at2759"/>
<dbReference type="Pfam" id="PF24818">
    <property type="entry name" value="PH_TRF2_HOY1"/>
    <property type="match status" value="1"/>
</dbReference>
<evidence type="ECO:0000313" key="3">
    <source>
        <dbReference type="Proteomes" id="UP000257109"/>
    </source>
</evidence>
<evidence type="ECO:0000313" key="2">
    <source>
        <dbReference type="EMBL" id="RDX78808.1"/>
    </source>
</evidence>
<dbReference type="AlphaFoldDB" id="A0A371FKF2"/>
<dbReference type="EMBL" id="QJKJ01008735">
    <property type="protein sequence ID" value="RDX78808.1"/>
    <property type="molecule type" value="Genomic_DNA"/>
</dbReference>
<keyword evidence="3" id="KW-1185">Reference proteome</keyword>
<dbReference type="Proteomes" id="UP000257109">
    <property type="component" value="Unassembled WGS sequence"/>
</dbReference>
<dbReference type="InterPro" id="IPR057939">
    <property type="entry name" value="TRF2_HOY1_PH"/>
</dbReference>
<gene>
    <name evidence="2" type="ORF">CR513_40855</name>
</gene>
<dbReference type="PANTHER" id="PTHR33494:SF5">
    <property type="entry name" value="F10A16.6 PROTEIN"/>
    <property type="match status" value="1"/>
</dbReference>
<sequence length="143" mass="16581">MLQESTIMSIRDTMNASCQGTKEREPTNIVPSDLFPATVLRIGEYIFVAREKDTLVVGFHYAKKKLAWEIFDKDNRIKYKIEVLWQDISGMGTIVHENMPGILKIELTKPPIFFHHIDPQPRSHPQWEPSKDFTRGQALKCRV</sequence>
<dbReference type="PANTHER" id="PTHR33494">
    <property type="entry name" value="OS02G0793800 PROTEIN"/>
    <property type="match status" value="1"/>
</dbReference>
<proteinExistence type="predicted"/>
<evidence type="ECO:0000259" key="1">
    <source>
        <dbReference type="Pfam" id="PF24818"/>
    </source>
</evidence>
<feature type="non-terminal residue" evidence="2">
    <location>
        <position position="1"/>
    </location>
</feature>